<dbReference type="AlphaFoldDB" id="A0A8X6V7P3"/>
<reference evidence="1" key="1">
    <citation type="submission" date="2020-08" db="EMBL/GenBank/DDBJ databases">
        <title>Multicomponent nature underlies the extraordinary mechanical properties of spider dragline silk.</title>
        <authorList>
            <person name="Kono N."/>
            <person name="Nakamura H."/>
            <person name="Mori M."/>
            <person name="Yoshida Y."/>
            <person name="Ohtoshi R."/>
            <person name="Malay A.D."/>
            <person name="Moran D.A.P."/>
            <person name="Tomita M."/>
            <person name="Numata K."/>
            <person name="Arakawa K."/>
        </authorList>
    </citation>
    <scope>NUCLEOTIDE SEQUENCE</scope>
</reference>
<proteinExistence type="predicted"/>
<dbReference type="EMBL" id="BMAU01021233">
    <property type="protein sequence ID" value="GFY02389.1"/>
    <property type="molecule type" value="Genomic_DNA"/>
</dbReference>
<accession>A0A8X6V7P3</accession>
<keyword evidence="2" id="KW-1185">Reference proteome</keyword>
<gene>
    <name evidence="1" type="ORF">TNCV_3502701</name>
</gene>
<evidence type="ECO:0000313" key="2">
    <source>
        <dbReference type="Proteomes" id="UP000887159"/>
    </source>
</evidence>
<protein>
    <submittedName>
        <fullName evidence="1">Uncharacterized protein</fullName>
    </submittedName>
</protein>
<organism evidence="1 2">
    <name type="scientific">Trichonephila clavipes</name>
    <name type="common">Golden silk orbweaver</name>
    <name type="synonym">Nephila clavipes</name>
    <dbReference type="NCBI Taxonomy" id="2585209"/>
    <lineage>
        <taxon>Eukaryota</taxon>
        <taxon>Metazoa</taxon>
        <taxon>Ecdysozoa</taxon>
        <taxon>Arthropoda</taxon>
        <taxon>Chelicerata</taxon>
        <taxon>Arachnida</taxon>
        <taxon>Araneae</taxon>
        <taxon>Araneomorphae</taxon>
        <taxon>Entelegynae</taxon>
        <taxon>Araneoidea</taxon>
        <taxon>Nephilidae</taxon>
        <taxon>Trichonephila</taxon>
    </lineage>
</organism>
<sequence length="84" mass="9353">MEERFAFHFPVTSSVIRSGRPSSAAAVAMAVEQSMSTVAAHGESSAREVSGQTRVSYGSVWRALRINLRQYHYKLQHNPRTETS</sequence>
<evidence type="ECO:0000313" key="1">
    <source>
        <dbReference type="EMBL" id="GFY02389.1"/>
    </source>
</evidence>
<dbReference type="Proteomes" id="UP000887159">
    <property type="component" value="Unassembled WGS sequence"/>
</dbReference>
<comment type="caution">
    <text evidence="1">The sequence shown here is derived from an EMBL/GenBank/DDBJ whole genome shotgun (WGS) entry which is preliminary data.</text>
</comment>
<name>A0A8X6V7P3_TRICX</name>